<feature type="region of interest" description="Disordered" evidence="2">
    <location>
        <begin position="1"/>
        <end position="23"/>
    </location>
</feature>
<dbReference type="RefSeq" id="XP_023462200.1">
    <property type="nucleotide sequence ID" value="XM_023610431.1"/>
</dbReference>
<feature type="domain" description="GLTSCR protein conserved" evidence="3">
    <location>
        <begin position="317"/>
        <end position="417"/>
    </location>
</feature>
<dbReference type="InterPro" id="IPR052438">
    <property type="entry name" value="Chromatin_remod/trans_coact"/>
</dbReference>
<dbReference type="AlphaFoldDB" id="A0A2G4SIB6"/>
<dbReference type="PANTHER" id="PTHR15572:SF0">
    <property type="entry name" value="GLUTAMINE-RICH PROTEIN-RELATED"/>
    <property type="match status" value="1"/>
</dbReference>
<organism evidence="4 5">
    <name type="scientific">Rhizopus microsporus ATCC 52813</name>
    <dbReference type="NCBI Taxonomy" id="1340429"/>
    <lineage>
        <taxon>Eukaryota</taxon>
        <taxon>Fungi</taxon>
        <taxon>Fungi incertae sedis</taxon>
        <taxon>Mucoromycota</taxon>
        <taxon>Mucoromycotina</taxon>
        <taxon>Mucoromycetes</taxon>
        <taxon>Mucorales</taxon>
        <taxon>Mucorineae</taxon>
        <taxon>Rhizopodaceae</taxon>
        <taxon>Rhizopus</taxon>
    </lineage>
</organism>
<evidence type="ECO:0000313" key="4">
    <source>
        <dbReference type="EMBL" id="PHZ08492.1"/>
    </source>
</evidence>
<dbReference type="GO" id="GO:0045893">
    <property type="term" value="P:positive regulation of DNA-templated transcription"/>
    <property type="evidence" value="ECO:0007669"/>
    <property type="project" value="TreeGrafter"/>
</dbReference>
<dbReference type="GO" id="GO:0016514">
    <property type="term" value="C:SWI/SNF complex"/>
    <property type="evidence" value="ECO:0007669"/>
    <property type="project" value="TreeGrafter"/>
</dbReference>
<reference evidence="4 5" key="1">
    <citation type="journal article" date="2016" name="Proc. Natl. Acad. Sci. U.S.A.">
        <title>Lipid metabolic changes in an early divergent fungus govern the establishment of a mutualistic symbiosis with endobacteria.</title>
        <authorList>
            <person name="Lastovetsky O.A."/>
            <person name="Gaspar M.L."/>
            <person name="Mondo S.J."/>
            <person name="LaButti K.M."/>
            <person name="Sandor L."/>
            <person name="Grigoriev I.V."/>
            <person name="Henry S.A."/>
            <person name="Pawlowska T.E."/>
        </authorList>
    </citation>
    <scope>NUCLEOTIDE SEQUENCE [LARGE SCALE GENOMIC DNA]</scope>
    <source>
        <strain evidence="4 5">ATCC 52813</strain>
    </source>
</reference>
<keyword evidence="5" id="KW-1185">Reference proteome</keyword>
<evidence type="ECO:0000256" key="2">
    <source>
        <dbReference type="SAM" id="MobiDB-lite"/>
    </source>
</evidence>
<dbReference type="EMBL" id="KZ303864">
    <property type="protein sequence ID" value="PHZ08492.1"/>
    <property type="molecule type" value="Genomic_DNA"/>
</dbReference>
<evidence type="ECO:0000256" key="1">
    <source>
        <dbReference type="SAM" id="Coils"/>
    </source>
</evidence>
<evidence type="ECO:0000259" key="3">
    <source>
        <dbReference type="Pfam" id="PF15249"/>
    </source>
</evidence>
<dbReference type="InterPro" id="IPR015671">
    <property type="entry name" value="GSCR1_dom"/>
</dbReference>
<feature type="compositionally biased region" description="Low complexity" evidence="2">
    <location>
        <begin position="8"/>
        <end position="21"/>
    </location>
</feature>
<dbReference type="STRING" id="1340429.A0A2G4SIB6"/>
<feature type="coiled-coil region" evidence="1">
    <location>
        <begin position="423"/>
        <end position="450"/>
    </location>
</feature>
<feature type="region of interest" description="Disordered" evidence="2">
    <location>
        <begin position="204"/>
        <end position="242"/>
    </location>
</feature>
<dbReference type="GeneID" id="35441421"/>
<accession>A0A2G4SIB6</accession>
<feature type="region of interest" description="Disordered" evidence="2">
    <location>
        <begin position="145"/>
        <end position="171"/>
    </location>
</feature>
<gene>
    <name evidence="4" type="ORF">RHIMIDRAFT_247659</name>
</gene>
<dbReference type="PANTHER" id="PTHR15572">
    <property type="entry name" value="GLIOMA TUMOR SUPPRESSOR CANDIDATE REGION GENE 1"/>
    <property type="match status" value="1"/>
</dbReference>
<dbReference type="Proteomes" id="UP000242254">
    <property type="component" value="Unassembled WGS sequence"/>
</dbReference>
<protein>
    <recommendedName>
        <fullName evidence="3">GLTSCR protein conserved domain-containing protein</fullName>
    </recommendedName>
</protein>
<evidence type="ECO:0000313" key="5">
    <source>
        <dbReference type="Proteomes" id="UP000242254"/>
    </source>
</evidence>
<dbReference type="Pfam" id="PF15249">
    <property type="entry name" value="GLTSCR1"/>
    <property type="match status" value="1"/>
</dbReference>
<sequence length="462" mass="52136">MEKDKPQSSVNSPTSSTSSVNEEQIITELTLAGIKVLMVRKKDQIVYKLPDNVQVSSISEEQRKRLMEEIQSLHAATMLAAAQQQQQVNMPMDNNKPIAPKTDALVLNTPPQPTPAEADAIKETARKLREELEQQQQLMLLQQRLQQQGMKRSGMYEATSPPDSSKGPRKYIKTGKYSKKKQLQGLLPQSPQHQQQPNLFNIQSVSADNSNNNSATTSAASTPVASTTDVSTSSFGVPTPLQTQPQQLPVLQQPLPQQQQQPVQLQQTQKPIAAAKQQDIRKFPQTLPDSILSKRLPEEEFQHREIKRRFLDTLSKDHVAVTNPDYKTPFKSLEDAINRLLPYHIYHYPKTDLDANRISVELQDSAILDIFKCQSDLFEKHKKMQEKLEKSDETLSMKILIGRQVMSDQRQKLAEEQARVSAEQAAQAAYRKEQQRLQTEKAQLAALVGQQLPPGFDTMGMF</sequence>
<keyword evidence="1" id="KW-0175">Coiled coil</keyword>
<proteinExistence type="predicted"/>
<name>A0A2G4SIB6_RHIZD</name>